<feature type="domain" description="Trichome birefringence-like C-terminal" evidence="2">
    <location>
        <begin position="7"/>
        <end position="207"/>
    </location>
</feature>
<name>A0AAV5KUR4_9ROSI</name>
<proteinExistence type="inferred from homology"/>
<accession>A0AAV5KUR4</accession>
<keyword evidence="4" id="KW-1185">Reference proteome</keyword>
<dbReference type="Proteomes" id="UP001054252">
    <property type="component" value="Unassembled WGS sequence"/>
</dbReference>
<comment type="caution">
    <text evidence="3">The sequence shown here is derived from an EMBL/GenBank/DDBJ whole genome shotgun (WGS) entry which is preliminary data.</text>
</comment>
<organism evidence="3 4">
    <name type="scientific">Rubroshorea leprosula</name>
    <dbReference type="NCBI Taxonomy" id="152421"/>
    <lineage>
        <taxon>Eukaryota</taxon>
        <taxon>Viridiplantae</taxon>
        <taxon>Streptophyta</taxon>
        <taxon>Embryophyta</taxon>
        <taxon>Tracheophyta</taxon>
        <taxon>Spermatophyta</taxon>
        <taxon>Magnoliopsida</taxon>
        <taxon>eudicotyledons</taxon>
        <taxon>Gunneridae</taxon>
        <taxon>Pentapetalae</taxon>
        <taxon>rosids</taxon>
        <taxon>malvids</taxon>
        <taxon>Malvales</taxon>
        <taxon>Dipterocarpaceae</taxon>
        <taxon>Rubroshorea</taxon>
    </lineage>
</organism>
<sequence length="213" mass="24568">MHSSIQDRLINSKSINIHGDKWKGVDYLVFNTYVWWMNTVSVKLLRGSFDDDPVKFDEIERSIAYREVLKTWAEWVENNVDPKRTSVYFISMSPVHYNSAHWNNPDGIRCAKETAPVLNMSIPMYLGTDKRLFEVAENVTQSTKVPVHLINITALSEYRKDAHTSVYTLRQGKLLTPEQQADPATFADCIHWCLPGLPDTWNELLYAHIISHS</sequence>
<dbReference type="InterPro" id="IPR026057">
    <property type="entry name" value="TBL_C"/>
</dbReference>
<evidence type="ECO:0000259" key="2">
    <source>
        <dbReference type="Pfam" id="PF13839"/>
    </source>
</evidence>
<evidence type="ECO:0000313" key="3">
    <source>
        <dbReference type="EMBL" id="GKV28273.1"/>
    </source>
</evidence>
<evidence type="ECO:0000313" key="4">
    <source>
        <dbReference type="Proteomes" id="UP001054252"/>
    </source>
</evidence>
<dbReference type="Pfam" id="PF13839">
    <property type="entry name" value="PC-Esterase"/>
    <property type="match status" value="1"/>
</dbReference>
<protein>
    <recommendedName>
        <fullName evidence="2">Trichome birefringence-like C-terminal domain-containing protein</fullName>
    </recommendedName>
</protein>
<dbReference type="PANTHER" id="PTHR32285:SF10">
    <property type="entry name" value="XYLAN O-ACETYLTRANSFERASE 1"/>
    <property type="match status" value="1"/>
</dbReference>
<evidence type="ECO:0000256" key="1">
    <source>
        <dbReference type="ARBA" id="ARBA00007727"/>
    </source>
</evidence>
<reference evidence="3 4" key="1">
    <citation type="journal article" date="2021" name="Commun. Biol.">
        <title>The genome of Shorea leprosula (Dipterocarpaceae) highlights the ecological relevance of drought in aseasonal tropical rainforests.</title>
        <authorList>
            <person name="Ng K.K.S."/>
            <person name="Kobayashi M.J."/>
            <person name="Fawcett J.A."/>
            <person name="Hatakeyama M."/>
            <person name="Paape T."/>
            <person name="Ng C.H."/>
            <person name="Ang C.C."/>
            <person name="Tnah L.H."/>
            <person name="Lee C.T."/>
            <person name="Nishiyama T."/>
            <person name="Sese J."/>
            <person name="O'Brien M.J."/>
            <person name="Copetti D."/>
            <person name="Mohd Noor M.I."/>
            <person name="Ong R.C."/>
            <person name="Putra M."/>
            <person name="Sireger I.Z."/>
            <person name="Indrioko S."/>
            <person name="Kosugi Y."/>
            <person name="Izuno A."/>
            <person name="Isagi Y."/>
            <person name="Lee S.L."/>
            <person name="Shimizu K.K."/>
        </authorList>
    </citation>
    <scope>NUCLEOTIDE SEQUENCE [LARGE SCALE GENOMIC DNA]</scope>
    <source>
        <strain evidence="3">214</strain>
    </source>
</reference>
<comment type="similarity">
    <text evidence="1">Belongs to the PC-esterase family. TBL subfamily.</text>
</comment>
<dbReference type="InterPro" id="IPR029962">
    <property type="entry name" value="TBL"/>
</dbReference>
<dbReference type="AlphaFoldDB" id="A0AAV5KUR4"/>
<dbReference type="GO" id="GO:0016413">
    <property type="term" value="F:O-acetyltransferase activity"/>
    <property type="evidence" value="ECO:0007669"/>
    <property type="project" value="InterPro"/>
</dbReference>
<dbReference type="EMBL" id="BPVZ01000079">
    <property type="protein sequence ID" value="GKV28273.1"/>
    <property type="molecule type" value="Genomic_DNA"/>
</dbReference>
<dbReference type="PANTHER" id="PTHR32285">
    <property type="entry name" value="PROTEIN TRICHOME BIREFRINGENCE-LIKE 9-RELATED"/>
    <property type="match status" value="1"/>
</dbReference>
<gene>
    <name evidence="3" type="ORF">SLEP1_g37351</name>
</gene>
<dbReference type="GO" id="GO:0005794">
    <property type="term" value="C:Golgi apparatus"/>
    <property type="evidence" value="ECO:0007669"/>
    <property type="project" value="TreeGrafter"/>
</dbReference>